<organism evidence="2 3">
    <name type="scientific">Setomelanomma holmii</name>
    <dbReference type="NCBI Taxonomy" id="210430"/>
    <lineage>
        <taxon>Eukaryota</taxon>
        <taxon>Fungi</taxon>
        <taxon>Dikarya</taxon>
        <taxon>Ascomycota</taxon>
        <taxon>Pezizomycotina</taxon>
        <taxon>Dothideomycetes</taxon>
        <taxon>Pleosporomycetidae</taxon>
        <taxon>Pleosporales</taxon>
        <taxon>Pleosporineae</taxon>
        <taxon>Phaeosphaeriaceae</taxon>
        <taxon>Setomelanomma</taxon>
    </lineage>
</organism>
<name>A0A9P4GWW1_9PLEO</name>
<evidence type="ECO:0000313" key="2">
    <source>
        <dbReference type="EMBL" id="KAF2024448.1"/>
    </source>
</evidence>
<keyword evidence="3" id="KW-1185">Reference proteome</keyword>
<dbReference type="Proteomes" id="UP000799777">
    <property type="component" value="Unassembled WGS sequence"/>
</dbReference>
<sequence>MTPLTGDFFCFLDLPAELRLLIYERIQTSNRHINLAKLPSTTAEAANSTWEVALTTKHPQSTLLHTCRQIRREYEPIFLRANEDLRSQPARFLVHHLSLHNFTVLGGLAGCIDNKFRPSASAPVLPASSYETLQMMTTEPRPAYADFKSFIAKCVLYMRSRRIPKVVVAVRWTSSALELDVAGLIIDLQDLFTSKPFQRYHSGPISVVICQGLSEAVEGSDMFTPYNQSAQQASDRQIDYQIRTITDQIVVLGGLMR</sequence>
<dbReference type="InterPro" id="IPR045518">
    <property type="entry name" value="2EXR"/>
</dbReference>
<dbReference type="AlphaFoldDB" id="A0A9P4GWW1"/>
<dbReference type="Pfam" id="PF20150">
    <property type="entry name" value="2EXR"/>
    <property type="match status" value="1"/>
</dbReference>
<accession>A0A9P4GWW1</accession>
<proteinExistence type="predicted"/>
<feature type="domain" description="2EXR" evidence="1">
    <location>
        <begin position="8"/>
        <end position="74"/>
    </location>
</feature>
<dbReference type="PANTHER" id="PTHR42085:SF1">
    <property type="entry name" value="F-BOX DOMAIN-CONTAINING PROTEIN"/>
    <property type="match status" value="1"/>
</dbReference>
<dbReference type="EMBL" id="ML978295">
    <property type="protein sequence ID" value="KAF2024448.1"/>
    <property type="molecule type" value="Genomic_DNA"/>
</dbReference>
<gene>
    <name evidence="2" type="ORF">EK21DRAFT_117766</name>
</gene>
<dbReference type="InterPro" id="IPR038883">
    <property type="entry name" value="AN11006-like"/>
</dbReference>
<reference evidence="2" key="1">
    <citation type="journal article" date="2020" name="Stud. Mycol.">
        <title>101 Dothideomycetes genomes: a test case for predicting lifestyles and emergence of pathogens.</title>
        <authorList>
            <person name="Haridas S."/>
            <person name="Albert R."/>
            <person name="Binder M."/>
            <person name="Bloem J."/>
            <person name="Labutti K."/>
            <person name="Salamov A."/>
            <person name="Andreopoulos B."/>
            <person name="Baker S."/>
            <person name="Barry K."/>
            <person name="Bills G."/>
            <person name="Bluhm B."/>
            <person name="Cannon C."/>
            <person name="Castanera R."/>
            <person name="Culley D."/>
            <person name="Daum C."/>
            <person name="Ezra D."/>
            <person name="Gonzalez J."/>
            <person name="Henrissat B."/>
            <person name="Kuo A."/>
            <person name="Liang C."/>
            <person name="Lipzen A."/>
            <person name="Lutzoni F."/>
            <person name="Magnuson J."/>
            <person name="Mondo S."/>
            <person name="Nolan M."/>
            <person name="Ohm R."/>
            <person name="Pangilinan J."/>
            <person name="Park H.-J."/>
            <person name="Ramirez L."/>
            <person name="Alfaro M."/>
            <person name="Sun H."/>
            <person name="Tritt A."/>
            <person name="Yoshinaga Y."/>
            <person name="Zwiers L.-H."/>
            <person name="Turgeon B."/>
            <person name="Goodwin S."/>
            <person name="Spatafora J."/>
            <person name="Crous P."/>
            <person name="Grigoriev I."/>
        </authorList>
    </citation>
    <scope>NUCLEOTIDE SEQUENCE</scope>
    <source>
        <strain evidence="2">CBS 110217</strain>
    </source>
</reference>
<dbReference type="OrthoDB" id="5314997at2759"/>
<evidence type="ECO:0000313" key="3">
    <source>
        <dbReference type="Proteomes" id="UP000799777"/>
    </source>
</evidence>
<protein>
    <recommendedName>
        <fullName evidence="1">2EXR domain-containing protein</fullName>
    </recommendedName>
</protein>
<comment type="caution">
    <text evidence="2">The sequence shown here is derived from an EMBL/GenBank/DDBJ whole genome shotgun (WGS) entry which is preliminary data.</text>
</comment>
<dbReference type="PANTHER" id="PTHR42085">
    <property type="entry name" value="F-BOX DOMAIN-CONTAINING PROTEIN"/>
    <property type="match status" value="1"/>
</dbReference>
<evidence type="ECO:0000259" key="1">
    <source>
        <dbReference type="Pfam" id="PF20150"/>
    </source>
</evidence>